<evidence type="ECO:0000256" key="4">
    <source>
        <dbReference type="ARBA" id="ARBA00038969"/>
    </source>
</evidence>
<dbReference type="Pfam" id="PF03960">
    <property type="entry name" value="ArsC"/>
    <property type="match status" value="1"/>
</dbReference>
<dbReference type="EC" id="1.20.4.1" evidence="4"/>
<evidence type="ECO:0000256" key="3">
    <source>
        <dbReference type="ARBA" id="ARBA00023002"/>
    </source>
</evidence>
<proteinExistence type="inferred from homology"/>
<dbReference type="InterPro" id="IPR006659">
    <property type="entry name" value="Arsenate_reductase"/>
</dbReference>
<dbReference type="PROSITE" id="PS51186">
    <property type="entry name" value="GNAT"/>
    <property type="match status" value="1"/>
</dbReference>
<protein>
    <recommendedName>
        <fullName evidence="5">Arsenate reductase</fullName>
        <ecNumber evidence="4">1.20.4.1</ecNumber>
    </recommendedName>
</protein>
<evidence type="ECO:0000256" key="2">
    <source>
        <dbReference type="ARBA" id="ARBA00022849"/>
    </source>
</evidence>
<name>A0AAU7X5T3_9HYPH</name>
<dbReference type="Gene3D" id="3.40.630.30">
    <property type="match status" value="1"/>
</dbReference>
<dbReference type="InterPro" id="IPR000182">
    <property type="entry name" value="GNAT_dom"/>
</dbReference>
<gene>
    <name evidence="8" type="primary">arsN2</name>
    <name evidence="8" type="ORF">ABS361_11605</name>
</gene>
<dbReference type="KEGG" id="mflg:ABS361_11605"/>
<dbReference type="CDD" id="cd03034">
    <property type="entry name" value="ArsC_ArsC"/>
    <property type="match status" value="1"/>
</dbReference>
<dbReference type="AlphaFoldDB" id="A0AAU7X5T3"/>
<dbReference type="GO" id="GO:0016747">
    <property type="term" value="F:acyltransferase activity, transferring groups other than amino-acyl groups"/>
    <property type="evidence" value="ECO:0007669"/>
    <property type="project" value="InterPro"/>
</dbReference>
<dbReference type="PANTHER" id="PTHR30041:SF5">
    <property type="entry name" value="ARSENATE REDUCTASE-RELATED"/>
    <property type="match status" value="1"/>
</dbReference>
<dbReference type="PANTHER" id="PTHR30041">
    <property type="entry name" value="ARSENATE REDUCTASE"/>
    <property type="match status" value="1"/>
</dbReference>
<feature type="domain" description="N-acetyltransferase" evidence="7">
    <location>
        <begin position="119"/>
        <end position="272"/>
    </location>
</feature>
<evidence type="ECO:0000256" key="1">
    <source>
        <dbReference type="ARBA" id="ARBA00007198"/>
    </source>
</evidence>
<dbReference type="InterPro" id="IPR036249">
    <property type="entry name" value="Thioredoxin-like_sf"/>
</dbReference>
<dbReference type="NCBIfam" id="TIGR00014">
    <property type="entry name" value="arsC"/>
    <property type="match status" value="1"/>
</dbReference>
<comment type="similarity">
    <text evidence="1 6">Belongs to the ArsC family.</text>
</comment>
<accession>A0AAU7X5T3</accession>
<dbReference type="PROSITE" id="PS51353">
    <property type="entry name" value="ARSC"/>
    <property type="match status" value="1"/>
</dbReference>
<evidence type="ECO:0000313" key="8">
    <source>
        <dbReference type="EMBL" id="XBY42771.1"/>
    </source>
</evidence>
<dbReference type="Gene3D" id="3.40.30.10">
    <property type="entry name" value="Glutaredoxin"/>
    <property type="match status" value="1"/>
</dbReference>
<dbReference type="GO" id="GO:0046685">
    <property type="term" value="P:response to arsenic-containing substance"/>
    <property type="evidence" value="ECO:0007669"/>
    <property type="project" value="UniProtKB-KW"/>
</dbReference>
<dbReference type="GO" id="GO:0008794">
    <property type="term" value="F:arsenate reductase (glutaredoxin) activity"/>
    <property type="evidence" value="ECO:0007669"/>
    <property type="project" value="UniProtKB-EC"/>
</dbReference>
<dbReference type="InterPro" id="IPR016181">
    <property type="entry name" value="Acyl_CoA_acyltransferase"/>
</dbReference>
<dbReference type="SUPFAM" id="SSF55729">
    <property type="entry name" value="Acyl-CoA N-acyltransferases (Nat)"/>
    <property type="match status" value="1"/>
</dbReference>
<keyword evidence="3" id="KW-0560">Oxidoreductase</keyword>
<evidence type="ECO:0000256" key="6">
    <source>
        <dbReference type="PROSITE-ProRule" id="PRU01282"/>
    </source>
</evidence>
<keyword evidence="2" id="KW-0059">Arsenical resistance</keyword>
<evidence type="ECO:0000259" key="7">
    <source>
        <dbReference type="PROSITE" id="PS51186"/>
    </source>
</evidence>
<evidence type="ECO:0000256" key="5">
    <source>
        <dbReference type="ARBA" id="ARBA00039879"/>
    </source>
</evidence>
<dbReference type="SUPFAM" id="SSF52833">
    <property type="entry name" value="Thioredoxin-like"/>
    <property type="match status" value="1"/>
</dbReference>
<dbReference type="Pfam" id="PF00583">
    <property type="entry name" value="Acetyltransf_1"/>
    <property type="match status" value="1"/>
</dbReference>
<dbReference type="RefSeq" id="WP_407047872.1">
    <property type="nucleotide sequence ID" value="NZ_CP158568.1"/>
</dbReference>
<reference evidence="8" key="1">
    <citation type="submission" date="2024-06" db="EMBL/GenBank/DDBJ databases">
        <title>Methylostella associata gen. nov., sp. nov., a novel Ancalomicrobiaceae-affiliated facultatively methylotrophic bacteria that feed on methanotrophs of the genus Methylococcus.</title>
        <authorList>
            <person name="Saltykova V."/>
            <person name="Danilova O.V."/>
            <person name="Oshkin I.Y."/>
            <person name="Belova S.E."/>
            <person name="Pimenov N.V."/>
            <person name="Dedysh S.N."/>
        </authorList>
    </citation>
    <scope>NUCLEOTIDE SEQUENCE</scope>
    <source>
        <strain evidence="8">S20</strain>
    </source>
</reference>
<dbReference type="NCBIfam" id="NF040501">
    <property type="entry name" value="resist_ArsN2"/>
    <property type="match status" value="1"/>
</dbReference>
<dbReference type="CDD" id="cd04301">
    <property type="entry name" value="NAT_SF"/>
    <property type="match status" value="1"/>
</dbReference>
<sequence length="273" mass="29184">MTAITIYHNPACGTSSNVLALLRRAGPEPRVIEYLTTPPSGAELVDFAARMGLPLKALLREKGTPFEALDLGRAGITDAEILAAIAEHPILINRPIVVAPAGVRLCRPSDVVLDLIDAPRERLTKDDDAPYLKDEPVGAAEIAAPLQAAGLHIEDIAEPGRSFFRYRTLDGATVGWGGFEIHGADALLRSIVVEPPARGTRIGRNLVALLMRRAFDRGATRAYLATRDAAPFFAACGFKPIAREALPPAIAATRQLADLCPASATVMSRRITL</sequence>
<dbReference type="InterPro" id="IPR006660">
    <property type="entry name" value="Arsenate_reductase-like"/>
</dbReference>
<dbReference type="EMBL" id="CP158568">
    <property type="protein sequence ID" value="XBY42771.1"/>
    <property type="molecule type" value="Genomic_DNA"/>
</dbReference>
<organism evidence="8">
    <name type="scientific">Methyloraptor flagellatus</name>
    <dbReference type="NCBI Taxonomy" id="3162530"/>
    <lineage>
        <taxon>Bacteria</taxon>
        <taxon>Pseudomonadati</taxon>
        <taxon>Pseudomonadota</taxon>
        <taxon>Alphaproteobacteria</taxon>
        <taxon>Hyphomicrobiales</taxon>
        <taxon>Ancalomicrobiaceae</taxon>
        <taxon>Methyloraptor</taxon>
    </lineage>
</organism>